<feature type="region of interest" description="Disordered" evidence="1">
    <location>
        <begin position="401"/>
        <end position="425"/>
    </location>
</feature>
<dbReference type="EMBL" id="JACGCI010000181">
    <property type="protein sequence ID" value="KAF6742541.1"/>
    <property type="molecule type" value="Genomic_DNA"/>
</dbReference>
<evidence type="ECO:0000313" key="2">
    <source>
        <dbReference type="EMBL" id="KAF6742541.1"/>
    </source>
</evidence>
<reference evidence="2 3" key="1">
    <citation type="submission" date="2020-07" db="EMBL/GenBank/DDBJ databases">
        <title>Comparative genomics of pyrophilous fungi reveals a link between fire events and developmental genes.</title>
        <authorList>
            <consortium name="DOE Joint Genome Institute"/>
            <person name="Steindorff A.S."/>
            <person name="Carver A."/>
            <person name="Calhoun S."/>
            <person name="Stillman K."/>
            <person name="Liu H."/>
            <person name="Lipzen A."/>
            <person name="Pangilinan J."/>
            <person name="Labutti K."/>
            <person name="Bruns T.D."/>
            <person name="Grigoriev I.V."/>
        </authorList>
    </citation>
    <scope>NUCLEOTIDE SEQUENCE [LARGE SCALE GENOMIC DNA]</scope>
    <source>
        <strain evidence="2 3">CBS 144469</strain>
    </source>
</reference>
<feature type="compositionally biased region" description="Acidic residues" evidence="1">
    <location>
        <begin position="77"/>
        <end position="86"/>
    </location>
</feature>
<dbReference type="AlphaFoldDB" id="A0A8H6HAC0"/>
<accession>A0A8H6HAC0</accession>
<organism evidence="2 3">
    <name type="scientific">Ephemerocybe angulata</name>
    <dbReference type="NCBI Taxonomy" id="980116"/>
    <lineage>
        <taxon>Eukaryota</taxon>
        <taxon>Fungi</taxon>
        <taxon>Dikarya</taxon>
        <taxon>Basidiomycota</taxon>
        <taxon>Agaricomycotina</taxon>
        <taxon>Agaricomycetes</taxon>
        <taxon>Agaricomycetidae</taxon>
        <taxon>Agaricales</taxon>
        <taxon>Agaricineae</taxon>
        <taxon>Psathyrellaceae</taxon>
        <taxon>Ephemerocybe</taxon>
    </lineage>
</organism>
<name>A0A8H6HAC0_9AGAR</name>
<feature type="region of interest" description="Disordered" evidence="1">
    <location>
        <begin position="1"/>
        <end position="86"/>
    </location>
</feature>
<protein>
    <submittedName>
        <fullName evidence="2">Uncharacterized protein</fullName>
    </submittedName>
</protein>
<comment type="caution">
    <text evidence="2">The sequence shown here is derived from an EMBL/GenBank/DDBJ whole genome shotgun (WGS) entry which is preliminary data.</text>
</comment>
<keyword evidence="3" id="KW-1185">Reference proteome</keyword>
<sequence>MASRDATGSELDERLINPSPRSKRDRSCSPPRENRPPPYNPTTPHRRRRADSWNYYMNQLNGHPHAAGTSQPPPPADDVEVDSDSESEVEAAITHSGGDGATLVKAIILVNPIPEGGIPAPTLRYDITLSHCLPEDVKRLMATRKGARMLLLYLIGDQPGNDAILCKETMVKFGEEVLEIMDAPFESVGLAEGLYSKRGDEHARPGRLYVWSELEKEEYERATTRPVFSTRIGSVGVIPLPFPTTTFVCMLSGPEFTPENGPRTAAKLSTEIATLLRTNAAVKQEIKKGNPILPPGCKSIHDVYEAIFRSVRVVGRPRRGGGRVGQYALHMDTPTKDYDAYLLFIAAVRASTFKTSSGLAYCNQVTHCTICLGVDHTHPYCDWPNLPGWCPQVNLRVQKKTKPGMGSKGKGPFKGKSSYGGSRGA</sequence>
<proteinExistence type="predicted"/>
<evidence type="ECO:0000313" key="3">
    <source>
        <dbReference type="Proteomes" id="UP000521943"/>
    </source>
</evidence>
<evidence type="ECO:0000256" key="1">
    <source>
        <dbReference type="SAM" id="MobiDB-lite"/>
    </source>
</evidence>
<feature type="compositionally biased region" description="Low complexity" evidence="1">
    <location>
        <begin position="414"/>
        <end position="425"/>
    </location>
</feature>
<gene>
    <name evidence="2" type="ORF">DFP72DRAFT_1081843</name>
</gene>
<dbReference type="Proteomes" id="UP000521943">
    <property type="component" value="Unassembled WGS sequence"/>
</dbReference>